<dbReference type="SUPFAM" id="SSF102110">
    <property type="entry name" value="(2r)-phospho-3-sulfolactate synthase ComA"/>
    <property type="match status" value="1"/>
</dbReference>
<dbReference type="AlphaFoldDB" id="A0A7X0VJ68"/>
<comment type="similarity">
    <text evidence="1">Belongs to the phosphosulfolactate synthase family.</text>
</comment>
<feature type="compositionally biased region" description="Basic and acidic residues" evidence="2">
    <location>
        <begin position="17"/>
        <end position="28"/>
    </location>
</feature>
<accession>A0A7X0VJ68</accession>
<dbReference type="Pfam" id="PF02679">
    <property type="entry name" value="ComA"/>
    <property type="match status" value="1"/>
</dbReference>
<dbReference type="PANTHER" id="PTHR48413">
    <property type="match status" value="1"/>
</dbReference>
<dbReference type="InterPro" id="IPR003830">
    <property type="entry name" value="ComA_synth"/>
</dbReference>
<feature type="region of interest" description="Disordered" evidence="2">
    <location>
        <begin position="1"/>
        <end position="29"/>
    </location>
</feature>
<gene>
    <name evidence="3" type="ORF">H7C19_31775</name>
</gene>
<comment type="caution">
    <text evidence="3">The sequence shown here is derived from an EMBL/GenBank/DDBJ whole genome shotgun (WGS) entry which is preliminary data.</text>
</comment>
<dbReference type="Proteomes" id="UP000547209">
    <property type="component" value="Unassembled WGS sequence"/>
</dbReference>
<reference evidence="3 4" key="1">
    <citation type="submission" date="2020-08" db="EMBL/GenBank/DDBJ databases">
        <title>Cohnella phylogeny.</title>
        <authorList>
            <person name="Dunlap C."/>
        </authorList>
    </citation>
    <scope>NUCLEOTIDE SEQUENCE [LARGE SCALE GENOMIC DNA]</scope>
    <source>
        <strain evidence="3 4">DSM 28246</strain>
    </source>
</reference>
<sequence>MDIQTETKWHPLLSDPSDSRRPKPRETGRTMIMDKGLGPNAFQDLLSTSGPYIDLIKFGFGTSPLYPIPMLKAKIASAKAHGIGAFPGGTLLEAAVRLDVTDAFFRSALELGFDAIEVSDGTIDLDRQTRDALVREAGEYGFRVFTEYGKKLTGSRISLDDLCLTAERDLQCGAEAVTIEARESGVGVGLFDEDGKCREEELQQIVRRFPDADRLMWEAPQKEQQALLLRTLGPDVNLGNVSPQDAFSLETLRRGLRSDTFALHRMIAHYEI</sequence>
<dbReference type="RefSeq" id="WP_185673103.1">
    <property type="nucleotide sequence ID" value="NZ_JACJVP010000067.1"/>
</dbReference>
<dbReference type="Gene3D" id="3.20.20.70">
    <property type="entry name" value="Aldolase class I"/>
    <property type="match status" value="1"/>
</dbReference>
<dbReference type="InterPro" id="IPR036112">
    <property type="entry name" value="ComA_synth_sf"/>
</dbReference>
<dbReference type="InterPro" id="IPR013785">
    <property type="entry name" value="Aldolase_TIM"/>
</dbReference>
<evidence type="ECO:0000313" key="4">
    <source>
        <dbReference type="Proteomes" id="UP000547209"/>
    </source>
</evidence>
<dbReference type="EMBL" id="JACJVP010000067">
    <property type="protein sequence ID" value="MBB6675248.1"/>
    <property type="molecule type" value="Genomic_DNA"/>
</dbReference>
<proteinExistence type="inferred from homology"/>
<evidence type="ECO:0000256" key="2">
    <source>
        <dbReference type="SAM" id="MobiDB-lite"/>
    </source>
</evidence>
<evidence type="ECO:0000256" key="1">
    <source>
        <dbReference type="ARBA" id="ARBA00010424"/>
    </source>
</evidence>
<dbReference type="PANTHER" id="PTHR48413:SF1">
    <property type="entry name" value="PROTEIN HEAT-STRESS-ASSOCIATED 32"/>
    <property type="match status" value="1"/>
</dbReference>
<organism evidence="3 4">
    <name type="scientific">Cohnella nanjingensis</name>
    <dbReference type="NCBI Taxonomy" id="1387779"/>
    <lineage>
        <taxon>Bacteria</taxon>
        <taxon>Bacillati</taxon>
        <taxon>Bacillota</taxon>
        <taxon>Bacilli</taxon>
        <taxon>Bacillales</taxon>
        <taxon>Paenibacillaceae</taxon>
        <taxon>Cohnella</taxon>
    </lineage>
</organism>
<keyword evidence="4" id="KW-1185">Reference proteome</keyword>
<name>A0A7X0VJ68_9BACL</name>
<protein>
    <submittedName>
        <fullName evidence="3">Phosphosulfolactate synthase</fullName>
    </submittedName>
</protein>
<evidence type="ECO:0000313" key="3">
    <source>
        <dbReference type="EMBL" id="MBB6675248.1"/>
    </source>
</evidence>